<dbReference type="InterPro" id="IPR051739">
    <property type="entry name" value="Rhomboid_IM_Serine_Proteases"/>
</dbReference>
<evidence type="ECO:0000313" key="13">
    <source>
        <dbReference type="RefSeq" id="XP_052749359.1"/>
    </source>
</evidence>
<dbReference type="RefSeq" id="XP_052749328.1">
    <property type="nucleotide sequence ID" value="XM_052893368.1"/>
</dbReference>
<dbReference type="RefSeq" id="XP_052749359.1">
    <property type="nucleotide sequence ID" value="XM_052893399.1"/>
</dbReference>
<reference evidence="9 10" key="1">
    <citation type="submission" date="2025-05" db="UniProtKB">
        <authorList>
            <consortium name="RefSeq"/>
        </authorList>
    </citation>
    <scope>IDENTIFICATION</scope>
    <source>
        <tissue evidence="9 10">Whole larvae</tissue>
    </source>
</reference>
<feature type="transmembrane region" description="Helical" evidence="6">
    <location>
        <begin position="237"/>
        <end position="259"/>
    </location>
</feature>
<keyword evidence="4 6" id="KW-1133">Transmembrane helix</keyword>
<evidence type="ECO:0000313" key="10">
    <source>
        <dbReference type="RefSeq" id="XP_052749263.1"/>
    </source>
</evidence>
<dbReference type="RefSeq" id="XP_052749298.1">
    <property type="nucleotide sequence ID" value="XM_052893338.1"/>
</dbReference>
<comment type="similarity">
    <text evidence="2">Belongs to the peptidase S54 family.</text>
</comment>
<dbReference type="GeneID" id="128200284"/>
<dbReference type="PANTHER" id="PTHR45840:SF10">
    <property type="entry name" value="RHOMBOID PROTEASE"/>
    <property type="match status" value="1"/>
</dbReference>
<sequence length="265" mass="29955">MTRLTMNKDVECQRELLSDKESNQQRAEEKSDYQKAPYFIISLLIILICVHLSLPDNAHVWLEWPPGAWWREPWRLVTYSFVHVSASHFCLNALVALIVGWALEIEERWWRVLIVWVGGVVAGALGAGLLQPTVRVAGASAAVYALLTAHIPNVFLRYNRIKLCWFRILSVVVLSGSELIWTLIEHSCASNASVLAQSQQHPVAWSAHLLGAIVGVLLGFIIFKVTEDNPYQFFNKICRIVSAVLLVLTILAIITYYVVMENLYN</sequence>
<feature type="transmembrane region" description="Helical" evidence="6">
    <location>
        <begin position="36"/>
        <end position="54"/>
    </location>
</feature>
<evidence type="ECO:0000256" key="4">
    <source>
        <dbReference type="ARBA" id="ARBA00022989"/>
    </source>
</evidence>
<feature type="transmembrane region" description="Helical" evidence="6">
    <location>
        <begin position="163"/>
        <end position="184"/>
    </location>
</feature>
<dbReference type="RefSeq" id="XP_052749240.1">
    <property type="nucleotide sequence ID" value="XM_052893280.1"/>
</dbReference>
<evidence type="ECO:0000256" key="3">
    <source>
        <dbReference type="ARBA" id="ARBA00022692"/>
    </source>
</evidence>
<evidence type="ECO:0000259" key="7">
    <source>
        <dbReference type="Pfam" id="PF01694"/>
    </source>
</evidence>
<comment type="subcellular location">
    <subcellularLocation>
        <location evidence="1">Membrane</location>
        <topology evidence="1">Multi-pass membrane protein</topology>
    </subcellularLocation>
</comment>
<dbReference type="SUPFAM" id="SSF144091">
    <property type="entry name" value="Rhomboid-like"/>
    <property type="match status" value="1"/>
</dbReference>
<feature type="transmembrane region" description="Helical" evidence="6">
    <location>
        <begin position="136"/>
        <end position="156"/>
    </location>
</feature>
<evidence type="ECO:0000313" key="12">
    <source>
        <dbReference type="RefSeq" id="XP_052749328.1"/>
    </source>
</evidence>
<keyword evidence="8" id="KW-1185">Reference proteome</keyword>
<dbReference type="Proteomes" id="UP001652740">
    <property type="component" value="Unplaced"/>
</dbReference>
<keyword evidence="5 6" id="KW-0472">Membrane</keyword>
<evidence type="ECO:0000313" key="8">
    <source>
        <dbReference type="Proteomes" id="UP001652740"/>
    </source>
</evidence>
<dbReference type="RefSeq" id="XP_052749263.1">
    <property type="nucleotide sequence ID" value="XM_052893303.1"/>
</dbReference>
<feature type="domain" description="Peptidase S54 rhomboid" evidence="7">
    <location>
        <begin position="72"/>
        <end position="224"/>
    </location>
</feature>
<dbReference type="InterPro" id="IPR022764">
    <property type="entry name" value="Peptidase_S54_rhomboid_dom"/>
</dbReference>
<gene>
    <name evidence="9 10 11 12 13" type="primary">LOC128200284</name>
</gene>
<accession>A0ABM3MCU6</accession>
<proteinExistence type="inferred from homology"/>
<feature type="transmembrane region" description="Helical" evidence="6">
    <location>
        <begin position="204"/>
        <end position="225"/>
    </location>
</feature>
<dbReference type="PANTHER" id="PTHR45840">
    <property type="entry name" value="RHOMBOID-RELATED PROTEIN"/>
    <property type="match status" value="1"/>
</dbReference>
<feature type="transmembrane region" description="Helical" evidence="6">
    <location>
        <begin position="74"/>
        <end position="103"/>
    </location>
</feature>
<evidence type="ECO:0000256" key="1">
    <source>
        <dbReference type="ARBA" id="ARBA00004141"/>
    </source>
</evidence>
<dbReference type="Pfam" id="PF01694">
    <property type="entry name" value="Rhomboid"/>
    <property type="match status" value="1"/>
</dbReference>
<dbReference type="InterPro" id="IPR035952">
    <property type="entry name" value="Rhomboid-like_sf"/>
</dbReference>
<evidence type="ECO:0000313" key="11">
    <source>
        <dbReference type="RefSeq" id="XP_052749298.1"/>
    </source>
</evidence>
<feature type="transmembrane region" description="Helical" evidence="6">
    <location>
        <begin position="110"/>
        <end position="130"/>
    </location>
</feature>
<evidence type="ECO:0000256" key="5">
    <source>
        <dbReference type="ARBA" id="ARBA00023136"/>
    </source>
</evidence>
<dbReference type="Gene3D" id="1.20.1540.10">
    <property type="entry name" value="Rhomboid-like"/>
    <property type="match status" value="1"/>
</dbReference>
<keyword evidence="3 6" id="KW-0812">Transmembrane</keyword>
<name>A0ABM3MCU6_GALME</name>
<evidence type="ECO:0000256" key="2">
    <source>
        <dbReference type="ARBA" id="ARBA00009045"/>
    </source>
</evidence>
<protein>
    <submittedName>
        <fullName evidence="9 10">Rhomboid-related protein 1-like</fullName>
    </submittedName>
</protein>
<evidence type="ECO:0000256" key="6">
    <source>
        <dbReference type="SAM" id="Phobius"/>
    </source>
</evidence>
<organism evidence="8 9">
    <name type="scientific">Galleria mellonella</name>
    <name type="common">Greater wax moth</name>
    <dbReference type="NCBI Taxonomy" id="7137"/>
    <lineage>
        <taxon>Eukaryota</taxon>
        <taxon>Metazoa</taxon>
        <taxon>Ecdysozoa</taxon>
        <taxon>Arthropoda</taxon>
        <taxon>Hexapoda</taxon>
        <taxon>Insecta</taxon>
        <taxon>Pterygota</taxon>
        <taxon>Neoptera</taxon>
        <taxon>Endopterygota</taxon>
        <taxon>Lepidoptera</taxon>
        <taxon>Glossata</taxon>
        <taxon>Ditrysia</taxon>
        <taxon>Pyraloidea</taxon>
        <taxon>Pyralidae</taxon>
        <taxon>Galleriinae</taxon>
        <taxon>Galleria</taxon>
    </lineage>
</organism>
<evidence type="ECO:0000313" key="9">
    <source>
        <dbReference type="RefSeq" id="XP_052749240.1"/>
    </source>
</evidence>